<feature type="transmembrane region" description="Helical" evidence="7">
    <location>
        <begin position="136"/>
        <end position="154"/>
    </location>
</feature>
<feature type="transmembrane region" description="Helical" evidence="7">
    <location>
        <begin position="227"/>
        <end position="246"/>
    </location>
</feature>
<dbReference type="PROSITE" id="PS50109">
    <property type="entry name" value="HIS_KIN"/>
    <property type="match status" value="1"/>
</dbReference>
<reference evidence="9 10" key="1">
    <citation type="submission" date="2018-05" db="EMBL/GenBank/DDBJ databases">
        <title>Flavobacterium sp. strain IMCC34759, incomplete genome.</title>
        <authorList>
            <person name="Joung Y."/>
            <person name="Cho J."/>
        </authorList>
    </citation>
    <scope>NUCLEOTIDE SEQUENCE [LARGE SCALE GENOMIC DNA]</scope>
    <source>
        <strain evidence="9 10">IMCC34759</strain>
    </source>
</reference>
<dbReference type="EC" id="2.7.13.3" evidence="2"/>
<dbReference type="PANTHER" id="PTHR43711">
    <property type="entry name" value="TWO-COMPONENT HISTIDINE KINASE"/>
    <property type="match status" value="1"/>
</dbReference>
<evidence type="ECO:0000256" key="1">
    <source>
        <dbReference type="ARBA" id="ARBA00000085"/>
    </source>
</evidence>
<sequence length="487" mass="55651">MKSKLKASIFCIAASLVIMAFTIKKTNVPTIYLIGLVDPKTIFLLYFWGNFFTCILIFSYSFSYATSDNRKTLKWFGLGKLLLTIAWVLIILRNSIDDFISINVANSMIFCACCYETIAMLSLLKVHAKKRYRLQIAITIVAIFVFNLGTFLGSTMNTRVLIVAIGVFAIYLPATIHYFTEKGQNFFRAFYVFCYIGFEILIVMRAIYRYMHPKNQFFSHDILDSFYSIGLFLLTLVGIVGFLLLVKEKQDQKIQKLLEDKNQFFSIISHDLRGPLGSAVSLSELLFEDIDKYDKEEIREISEMLCQSNKNSYKLLENLLEWSRVQTGMIVFSPQKIVLNTLIEENIDLNKSAALNKNITLFFESADLIEAEADKNMIDTILRNLLSNAIKFTDRNGKIEVRLSKTDQKVAISVTDNGIGIPDDIKEKLFKINRKVIQKGTQNEVGSGLGLLLCTEFINIHNGKIWVESQHDKGSCFKFTLPLEQIY</sequence>
<evidence type="ECO:0000256" key="5">
    <source>
        <dbReference type="ARBA" id="ARBA00022777"/>
    </source>
</evidence>
<dbReference type="InterPro" id="IPR005467">
    <property type="entry name" value="His_kinase_dom"/>
</dbReference>
<dbReference type="Gene3D" id="3.30.565.10">
    <property type="entry name" value="Histidine kinase-like ATPase, C-terminal domain"/>
    <property type="match status" value="1"/>
</dbReference>
<dbReference type="Pfam" id="PF00512">
    <property type="entry name" value="HisKA"/>
    <property type="match status" value="1"/>
</dbReference>
<feature type="transmembrane region" description="Helical" evidence="7">
    <location>
        <begin position="75"/>
        <end position="92"/>
    </location>
</feature>
<keyword evidence="7" id="KW-1133">Transmembrane helix</keyword>
<dbReference type="InterPro" id="IPR036097">
    <property type="entry name" value="HisK_dim/P_sf"/>
</dbReference>
<dbReference type="FunFam" id="3.30.565.10:FF:000006">
    <property type="entry name" value="Sensor histidine kinase WalK"/>
    <property type="match status" value="1"/>
</dbReference>
<keyword evidence="6" id="KW-0902">Two-component regulatory system</keyword>
<keyword evidence="7" id="KW-0812">Transmembrane</keyword>
<dbReference type="InterPro" id="IPR036890">
    <property type="entry name" value="HATPase_C_sf"/>
</dbReference>
<dbReference type="RefSeq" id="WP_110308190.1">
    <property type="nucleotide sequence ID" value="NZ_QJHK01000022.1"/>
</dbReference>
<dbReference type="SUPFAM" id="SSF47384">
    <property type="entry name" value="Homodimeric domain of signal transducing histidine kinase"/>
    <property type="match status" value="1"/>
</dbReference>
<dbReference type="InterPro" id="IPR003661">
    <property type="entry name" value="HisK_dim/P_dom"/>
</dbReference>
<feature type="transmembrane region" description="Helical" evidence="7">
    <location>
        <begin position="43"/>
        <end position="63"/>
    </location>
</feature>
<dbReference type="Proteomes" id="UP000247903">
    <property type="component" value="Unassembled WGS sequence"/>
</dbReference>
<dbReference type="CDD" id="cd00075">
    <property type="entry name" value="HATPase"/>
    <property type="match status" value="1"/>
</dbReference>
<keyword evidence="7" id="KW-0472">Membrane</keyword>
<evidence type="ECO:0000256" key="7">
    <source>
        <dbReference type="SAM" id="Phobius"/>
    </source>
</evidence>
<gene>
    <name evidence="9" type="ORF">DMB65_18885</name>
</gene>
<dbReference type="InterPro" id="IPR050736">
    <property type="entry name" value="Sensor_HK_Regulatory"/>
</dbReference>
<comment type="caution">
    <text evidence="9">The sequence shown here is derived from an EMBL/GenBank/DDBJ whole genome shotgun (WGS) entry which is preliminary data.</text>
</comment>
<dbReference type="CDD" id="cd00082">
    <property type="entry name" value="HisKA"/>
    <property type="match status" value="1"/>
</dbReference>
<dbReference type="SUPFAM" id="SSF55874">
    <property type="entry name" value="ATPase domain of HSP90 chaperone/DNA topoisomerase II/histidine kinase"/>
    <property type="match status" value="1"/>
</dbReference>
<keyword evidence="5" id="KW-0418">Kinase</keyword>
<protein>
    <recommendedName>
        <fullName evidence="2">histidine kinase</fullName>
        <ecNumber evidence="2">2.7.13.3</ecNumber>
    </recommendedName>
</protein>
<dbReference type="InterPro" id="IPR003594">
    <property type="entry name" value="HATPase_dom"/>
</dbReference>
<feature type="domain" description="Histidine kinase" evidence="8">
    <location>
        <begin position="267"/>
        <end position="485"/>
    </location>
</feature>
<dbReference type="SMART" id="SM00387">
    <property type="entry name" value="HATPase_c"/>
    <property type="match status" value="1"/>
</dbReference>
<evidence type="ECO:0000313" key="9">
    <source>
        <dbReference type="EMBL" id="PXY39219.1"/>
    </source>
</evidence>
<evidence type="ECO:0000256" key="3">
    <source>
        <dbReference type="ARBA" id="ARBA00022553"/>
    </source>
</evidence>
<dbReference type="PRINTS" id="PR00344">
    <property type="entry name" value="BCTRLSENSOR"/>
</dbReference>
<evidence type="ECO:0000256" key="2">
    <source>
        <dbReference type="ARBA" id="ARBA00012438"/>
    </source>
</evidence>
<keyword evidence="4" id="KW-0808">Transferase</keyword>
<dbReference type="EMBL" id="QJHK01000022">
    <property type="protein sequence ID" value="PXY39219.1"/>
    <property type="molecule type" value="Genomic_DNA"/>
</dbReference>
<evidence type="ECO:0000256" key="6">
    <source>
        <dbReference type="ARBA" id="ARBA00023012"/>
    </source>
</evidence>
<feature type="transmembrane region" description="Helical" evidence="7">
    <location>
        <begin position="104"/>
        <end position="124"/>
    </location>
</feature>
<dbReference type="AlphaFoldDB" id="A0A2V4BJX4"/>
<dbReference type="InterPro" id="IPR004358">
    <property type="entry name" value="Sig_transdc_His_kin-like_C"/>
</dbReference>
<evidence type="ECO:0000259" key="8">
    <source>
        <dbReference type="PROSITE" id="PS50109"/>
    </source>
</evidence>
<evidence type="ECO:0000313" key="10">
    <source>
        <dbReference type="Proteomes" id="UP000247903"/>
    </source>
</evidence>
<feature type="transmembrane region" description="Helical" evidence="7">
    <location>
        <begin position="7"/>
        <end position="23"/>
    </location>
</feature>
<accession>A0A2V4BJX4</accession>
<keyword evidence="10" id="KW-1185">Reference proteome</keyword>
<proteinExistence type="predicted"/>
<dbReference type="PANTHER" id="PTHR43711:SF1">
    <property type="entry name" value="HISTIDINE KINASE 1"/>
    <property type="match status" value="1"/>
</dbReference>
<dbReference type="OrthoDB" id="9781208at2"/>
<dbReference type="Gene3D" id="1.10.287.130">
    <property type="match status" value="1"/>
</dbReference>
<dbReference type="Pfam" id="PF02518">
    <property type="entry name" value="HATPase_c"/>
    <property type="match status" value="1"/>
</dbReference>
<feature type="transmembrane region" description="Helical" evidence="7">
    <location>
        <begin position="186"/>
        <end position="207"/>
    </location>
</feature>
<keyword evidence="3" id="KW-0597">Phosphoprotein</keyword>
<organism evidence="9 10">
    <name type="scientific">Flavobacterium cheongpyeongense</name>
    <dbReference type="NCBI Taxonomy" id="2212651"/>
    <lineage>
        <taxon>Bacteria</taxon>
        <taxon>Pseudomonadati</taxon>
        <taxon>Bacteroidota</taxon>
        <taxon>Flavobacteriia</taxon>
        <taxon>Flavobacteriales</taxon>
        <taxon>Flavobacteriaceae</taxon>
        <taxon>Flavobacterium</taxon>
    </lineage>
</organism>
<evidence type="ECO:0000256" key="4">
    <source>
        <dbReference type="ARBA" id="ARBA00022679"/>
    </source>
</evidence>
<comment type="catalytic activity">
    <reaction evidence="1">
        <text>ATP + protein L-histidine = ADP + protein N-phospho-L-histidine.</text>
        <dbReference type="EC" id="2.7.13.3"/>
    </reaction>
</comment>
<name>A0A2V4BJX4_9FLAO</name>
<dbReference type="GO" id="GO:0000155">
    <property type="term" value="F:phosphorelay sensor kinase activity"/>
    <property type="evidence" value="ECO:0007669"/>
    <property type="project" value="InterPro"/>
</dbReference>
<dbReference type="SMART" id="SM00388">
    <property type="entry name" value="HisKA"/>
    <property type="match status" value="1"/>
</dbReference>
<feature type="transmembrane region" description="Helical" evidence="7">
    <location>
        <begin position="160"/>
        <end position="179"/>
    </location>
</feature>